<keyword evidence="3" id="KW-1185">Reference proteome</keyword>
<gene>
    <name evidence="2" type="ORF">KP509_13G055500</name>
</gene>
<accession>A0A8T2TDQ4</accession>
<dbReference type="PANTHER" id="PTHR33671:SF2">
    <property type="entry name" value="N-METHYLTRANSFERASE, PUTATIVE (DUF688)-RELATED"/>
    <property type="match status" value="1"/>
</dbReference>
<feature type="region of interest" description="Disordered" evidence="1">
    <location>
        <begin position="948"/>
        <end position="979"/>
    </location>
</feature>
<feature type="compositionally biased region" description="Low complexity" evidence="1">
    <location>
        <begin position="952"/>
        <end position="970"/>
    </location>
</feature>
<dbReference type="Proteomes" id="UP000825935">
    <property type="component" value="Chromosome 13"/>
</dbReference>
<dbReference type="InterPro" id="IPR007789">
    <property type="entry name" value="DUF688"/>
</dbReference>
<name>A0A8T2TDQ4_CERRI</name>
<feature type="region of interest" description="Disordered" evidence="1">
    <location>
        <begin position="580"/>
        <end position="662"/>
    </location>
</feature>
<feature type="region of interest" description="Disordered" evidence="1">
    <location>
        <begin position="528"/>
        <end position="548"/>
    </location>
</feature>
<dbReference type="EMBL" id="CM035418">
    <property type="protein sequence ID" value="KAH7421401.1"/>
    <property type="molecule type" value="Genomic_DNA"/>
</dbReference>
<proteinExistence type="predicted"/>
<evidence type="ECO:0000313" key="3">
    <source>
        <dbReference type="Proteomes" id="UP000825935"/>
    </source>
</evidence>
<evidence type="ECO:0000313" key="2">
    <source>
        <dbReference type="EMBL" id="KAH7421401.1"/>
    </source>
</evidence>
<dbReference type="Pfam" id="PF05097">
    <property type="entry name" value="DUF688"/>
    <property type="match status" value="1"/>
</dbReference>
<feature type="compositionally biased region" description="Polar residues" evidence="1">
    <location>
        <begin position="580"/>
        <end position="600"/>
    </location>
</feature>
<feature type="region of interest" description="Disordered" evidence="1">
    <location>
        <begin position="60"/>
        <end position="193"/>
    </location>
</feature>
<feature type="compositionally biased region" description="Polar residues" evidence="1">
    <location>
        <begin position="629"/>
        <end position="641"/>
    </location>
</feature>
<reference evidence="2" key="1">
    <citation type="submission" date="2021-08" db="EMBL/GenBank/DDBJ databases">
        <title>WGS assembly of Ceratopteris richardii.</title>
        <authorList>
            <person name="Marchant D.B."/>
            <person name="Chen G."/>
            <person name="Jenkins J."/>
            <person name="Shu S."/>
            <person name="Leebens-Mack J."/>
            <person name="Grimwood J."/>
            <person name="Schmutz J."/>
            <person name="Soltis P."/>
            <person name="Soltis D."/>
            <person name="Chen Z.-H."/>
        </authorList>
    </citation>
    <scope>NUCLEOTIDE SEQUENCE</scope>
    <source>
        <strain evidence="2">Whitten #5841</strain>
        <tissue evidence="2">Leaf</tissue>
    </source>
</reference>
<comment type="caution">
    <text evidence="2">The sequence shown here is derived from an EMBL/GenBank/DDBJ whole genome shotgun (WGS) entry which is preliminary data.</text>
</comment>
<feature type="compositionally biased region" description="Low complexity" evidence="1">
    <location>
        <begin position="170"/>
        <end position="183"/>
    </location>
</feature>
<feature type="compositionally biased region" description="Pro residues" evidence="1">
    <location>
        <begin position="109"/>
        <end position="121"/>
    </location>
</feature>
<organism evidence="2 3">
    <name type="scientific">Ceratopteris richardii</name>
    <name type="common">Triangle waterfern</name>
    <dbReference type="NCBI Taxonomy" id="49495"/>
    <lineage>
        <taxon>Eukaryota</taxon>
        <taxon>Viridiplantae</taxon>
        <taxon>Streptophyta</taxon>
        <taxon>Embryophyta</taxon>
        <taxon>Tracheophyta</taxon>
        <taxon>Polypodiopsida</taxon>
        <taxon>Polypodiidae</taxon>
        <taxon>Polypodiales</taxon>
        <taxon>Pteridineae</taxon>
        <taxon>Pteridaceae</taxon>
        <taxon>Parkerioideae</taxon>
        <taxon>Ceratopteris</taxon>
    </lineage>
</organism>
<sequence length="1007" mass="110028">MTMKVEEPYSGYSAENTRSKMQIIEGLATQRRLDYNAPLLSARRFADSNGDVKRNLWKLSSELSKEPLRVRGAVPFTWEHSPGRPKQPVPSPEKPAFVNEGSSKSPRSPSSPSPPQTPSPPISRHASPASPPVYPPPAPPQLHPSPHSAPPPPPPPPPPSFTMSRRTFTASKSHAHPSASSSWTPPPLPPVQTQSFLKAATTGAAQERGRAFRMVDPTEDLLRALRARREKLEPTAFLTSRHVDEESHARSEGIQTVQGAFVTQAKCVGAIREVDASTGTSSGCGVVDVIVQKFLADHADDSEVGGISECVNDSEACIQREKGILYRVDQDDLSTSYRAHPDEGDDVIDNDVAQRAVHRSSSNIISRNRVEMLSRQVPPEEFVNEGMDASRHSHGRQANILKGADPDAMSPIPLSAEPSIKAEEEHASIVRRNEAKRRTGSVAILDSCRVESFRMIRSVLVGFCRRAATASLESLSRAKHKLARSRRGITRSLKVVLHQSGSAALLNVEEKNVGRKSLEASTIQEAYSMQDRKSKEHSIVSPTVSPSASDVALHPVQDYVEADYDRAALKHDAIAIAPSMSRSTSQNATPESNAVQNSMSPPAERSTRRSEQSPDSSKSMHPVAAQKDCQGSSVSYLSPQETTEELNSEVPVENTEETKRSRVGSIRHLYTKSLGDDEANEFYDASSRFGSRNSTPSRVHLNRSMSRDWSQVDEFLDAASSPFETPRNSVSYSSPSTAERGIWRKRPASKLSKRTGKALWVDTDEVKSTDTTEALSSISMKQFYSGEQFPTSKESLNLASPQSRTHIQYQERRCMSSNQINAAASQHGMSYRRAFSGSKTCSSGTNAIPVTPIFPSKCQKNRMMASASGLPRQILTENMLDVGWPLGLSGYPLQKISTKSKAESKPKKGWNASAVVVPCPPLPPSPAGGSWLRKALSSGSLNQAPSLLAKKSPIPNSPNSSRSSHQNNNDNKWEDIVKGSHIQPGHLRFSEELQHQSPTLDAKYDVL</sequence>
<protein>
    <submittedName>
        <fullName evidence="2">Uncharacterized protein</fullName>
    </submittedName>
</protein>
<feature type="region of interest" description="Disordered" evidence="1">
    <location>
        <begin position="899"/>
        <end position="918"/>
    </location>
</feature>
<dbReference type="AlphaFoldDB" id="A0A8T2TDQ4"/>
<feature type="compositionally biased region" description="Pro residues" evidence="1">
    <location>
        <begin position="129"/>
        <end position="160"/>
    </location>
</feature>
<evidence type="ECO:0000256" key="1">
    <source>
        <dbReference type="SAM" id="MobiDB-lite"/>
    </source>
</evidence>
<dbReference type="OrthoDB" id="677721at2759"/>
<dbReference type="PANTHER" id="PTHR33671">
    <property type="entry name" value="N-METHYLTRANSFERASE, PUTATIVE (DUF688)-RELATED"/>
    <property type="match status" value="1"/>
</dbReference>